<name>D0LL08_HALO1</name>
<evidence type="ECO:0000313" key="3">
    <source>
        <dbReference type="EMBL" id="ACY16728.1"/>
    </source>
</evidence>
<dbReference type="HOGENOM" id="CLU_403748_0_0_7"/>
<dbReference type="AlphaFoldDB" id="D0LL08"/>
<keyword evidence="4" id="KW-1185">Reference proteome</keyword>
<evidence type="ECO:0000256" key="1">
    <source>
        <dbReference type="SAM" id="MobiDB-lite"/>
    </source>
</evidence>
<feature type="chain" id="PRO_5003010220" evidence="2">
    <location>
        <begin position="22"/>
        <end position="681"/>
    </location>
</feature>
<dbReference type="KEGG" id="hoh:Hoch_4231"/>
<keyword evidence="2" id="KW-0732">Signal</keyword>
<accession>D0LL08</accession>
<feature type="region of interest" description="Disordered" evidence="1">
    <location>
        <begin position="633"/>
        <end position="681"/>
    </location>
</feature>
<feature type="compositionally biased region" description="Acidic residues" evidence="1">
    <location>
        <begin position="162"/>
        <end position="187"/>
    </location>
</feature>
<proteinExistence type="predicted"/>
<protein>
    <submittedName>
        <fullName evidence="3">Uncharacterized protein</fullName>
    </submittedName>
</protein>
<feature type="signal peptide" evidence="2">
    <location>
        <begin position="1"/>
        <end position="21"/>
    </location>
</feature>
<dbReference type="Proteomes" id="UP000001880">
    <property type="component" value="Chromosome"/>
</dbReference>
<evidence type="ECO:0000313" key="4">
    <source>
        <dbReference type="Proteomes" id="UP000001880"/>
    </source>
</evidence>
<evidence type="ECO:0000256" key="2">
    <source>
        <dbReference type="SAM" id="SignalP"/>
    </source>
</evidence>
<organism evidence="3 4">
    <name type="scientific">Haliangium ochraceum (strain DSM 14365 / JCM 11303 / SMP-2)</name>
    <dbReference type="NCBI Taxonomy" id="502025"/>
    <lineage>
        <taxon>Bacteria</taxon>
        <taxon>Pseudomonadati</taxon>
        <taxon>Myxococcota</taxon>
        <taxon>Polyangia</taxon>
        <taxon>Haliangiales</taxon>
        <taxon>Kofleriaceae</taxon>
        <taxon>Haliangium</taxon>
    </lineage>
</organism>
<feature type="region of interest" description="Disordered" evidence="1">
    <location>
        <begin position="150"/>
        <end position="189"/>
    </location>
</feature>
<dbReference type="RefSeq" id="WP_012829326.1">
    <property type="nucleotide sequence ID" value="NC_013440.1"/>
</dbReference>
<gene>
    <name evidence="3" type="ordered locus">Hoch_4231</name>
</gene>
<dbReference type="EMBL" id="CP001804">
    <property type="protein sequence ID" value="ACY16728.1"/>
    <property type="molecule type" value="Genomic_DNA"/>
</dbReference>
<sequence length="681" mass="70809">MMVIFAALVGACGGGSGPAPAIPAGPAFPDQTPVRSTVLAWLPADTELVLVSTGLRPLARELGWQEVARRFPEIYARTQAMAVELFDRDVLALDELAAAGLDLERPMGAARLPGDTWVFFAPVADEDAFVTAAVALAPLWNHQLDVGQGERGQFDVGPFESPEPEPEPDTEVDAEPSTEASAEDAAADADAALETGPRVLGPPYEDGWRLVLREGVALLVVAADDAAAAAAAENLATAGDARSLATSPAAQRAMGALRYGIDVAAYAAGPMLPAWARELGFDPAQGVALGVDVDAATLRARLLLPIVAGGLLDLSLRTPAQPPALPRSLQRRPLALFDAVFDARSLAALPLADRLAEELRALTGLSLRDDIVPLLSGEVGVVIEAARDADDEDTRVLEFHALAEVEDSARAAALLTRVMNRAALAGRVREAGTPGHFRVRDGAGRAWQVGVSGSFLYASTSWTSDTLPIASAGKATLRREALRSDTLAALFLAGDTTMRASVLASLLAEYLLPPPPVLPAAVADLGAGADEFTRARAELAQAKYALAQLERAAHDRRTARARALLAAAGLLAVRVDRGEGVLTVHGAQVFGRSGMPGFLARVLDVLTAQSTPEAHQALIAARERVWQARRALEAATPEPEPVPEPAPADVDAGGQEAEPGDAAAPDQRADAGGTAGATPAP</sequence>
<reference evidence="3 4" key="1">
    <citation type="journal article" date="2010" name="Stand. Genomic Sci.">
        <title>Complete genome sequence of Haliangium ochraceum type strain (SMP-2).</title>
        <authorList>
            <consortium name="US DOE Joint Genome Institute (JGI-PGF)"/>
            <person name="Ivanova N."/>
            <person name="Daum C."/>
            <person name="Lang E."/>
            <person name="Abt B."/>
            <person name="Kopitz M."/>
            <person name="Saunders E."/>
            <person name="Lapidus A."/>
            <person name="Lucas S."/>
            <person name="Glavina Del Rio T."/>
            <person name="Nolan M."/>
            <person name="Tice H."/>
            <person name="Copeland A."/>
            <person name="Cheng J.F."/>
            <person name="Chen F."/>
            <person name="Bruce D."/>
            <person name="Goodwin L."/>
            <person name="Pitluck S."/>
            <person name="Mavromatis K."/>
            <person name="Pati A."/>
            <person name="Mikhailova N."/>
            <person name="Chen A."/>
            <person name="Palaniappan K."/>
            <person name="Land M."/>
            <person name="Hauser L."/>
            <person name="Chang Y.J."/>
            <person name="Jeffries C.D."/>
            <person name="Detter J.C."/>
            <person name="Brettin T."/>
            <person name="Rohde M."/>
            <person name="Goker M."/>
            <person name="Bristow J."/>
            <person name="Markowitz V."/>
            <person name="Eisen J.A."/>
            <person name="Hugenholtz P."/>
            <person name="Kyrpides N.C."/>
            <person name="Klenk H.P."/>
        </authorList>
    </citation>
    <scope>NUCLEOTIDE SEQUENCE [LARGE SCALE GENOMIC DNA]</scope>
    <source>
        <strain evidence="4">DSM 14365 / CIP 107738 / JCM 11303 / AJ 13395 / SMP-2</strain>
    </source>
</reference>